<evidence type="ECO:0000313" key="3">
    <source>
        <dbReference type="EMBL" id="KAF3172081.1"/>
    </source>
</evidence>
<dbReference type="Proteomes" id="UP000479691">
    <property type="component" value="Unassembled WGS sequence"/>
</dbReference>
<reference evidence="3 4" key="1">
    <citation type="submission" date="2019-06" db="EMBL/GenBank/DDBJ databases">
        <authorList>
            <person name="Palmer J.M."/>
        </authorList>
    </citation>
    <scope>NUCLEOTIDE SEQUENCE [LARGE SCALE GENOMIC DNA]</scope>
    <source>
        <strain evidence="3 4">TWF788</strain>
    </source>
</reference>
<evidence type="ECO:0000256" key="1">
    <source>
        <dbReference type="SAM" id="Coils"/>
    </source>
</evidence>
<evidence type="ECO:0000256" key="2">
    <source>
        <dbReference type="SAM" id="MobiDB-lite"/>
    </source>
</evidence>
<feature type="compositionally biased region" description="Low complexity" evidence="2">
    <location>
        <begin position="152"/>
        <end position="166"/>
    </location>
</feature>
<feature type="region of interest" description="Disordered" evidence="2">
    <location>
        <begin position="142"/>
        <end position="184"/>
    </location>
</feature>
<sequence length="184" mass="21122">MSYHWQTDESSETDGQPDLEDRGCEDIQTSTKLSETEITKLLMERNDLEKEVNILKIENNNWKIRSNNLRTEKNDLKTEKKHLLNEIHDLRVEIACLMTESDRPEAEKREHSKLGFWNPQRQSFHSLAPEARKQKKEAYFAESVGGELAQPTSSAESATENTAEAAIDNPTQFAAENTPVYRSQ</sequence>
<name>A0A7C8KKV1_ORBOL</name>
<dbReference type="EMBL" id="JAABOE010000066">
    <property type="protein sequence ID" value="KAF3172081.1"/>
    <property type="molecule type" value="Genomic_DNA"/>
</dbReference>
<dbReference type="AlphaFoldDB" id="A0A7C8KKV1"/>
<feature type="region of interest" description="Disordered" evidence="2">
    <location>
        <begin position="1"/>
        <end position="30"/>
    </location>
</feature>
<gene>
    <name evidence="3" type="ORF">TWF788_009524</name>
</gene>
<keyword evidence="1" id="KW-0175">Coiled coil</keyword>
<organism evidence="3 4">
    <name type="scientific">Orbilia oligospora</name>
    <name type="common">Nematode-trapping fungus</name>
    <name type="synonym">Arthrobotrys oligospora</name>
    <dbReference type="NCBI Taxonomy" id="2813651"/>
    <lineage>
        <taxon>Eukaryota</taxon>
        <taxon>Fungi</taxon>
        <taxon>Dikarya</taxon>
        <taxon>Ascomycota</taxon>
        <taxon>Pezizomycotina</taxon>
        <taxon>Orbiliomycetes</taxon>
        <taxon>Orbiliales</taxon>
        <taxon>Orbiliaceae</taxon>
        <taxon>Orbilia</taxon>
    </lineage>
</organism>
<accession>A0A7C8KKV1</accession>
<protein>
    <submittedName>
        <fullName evidence="3">Uncharacterized protein</fullName>
    </submittedName>
</protein>
<evidence type="ECO:0000313" key="4">
    <source>
        <dbReference type="Proteomes" id="UP000479691"/>
    </source>
</evidence>
<comment type="caution">
    <text evidence="3">The sequence shown here is derived from an EMBL/GenBank/DDBJ whole genome shotgun (WGS) entry which is preliminary data.</text>
</comment>
<feature type="compositionally biased region" description="Acidic residues" evidence="2">
    <location>
        <begin position="9"/>
        <end position="18"/>
    </location>
</feature>
<feature type="compositionally biased region" description="Polar residues" evidence="2">
    <location>
        <begin position="169"/>
        <end position="184"/>
    </location>
</feature>
<feature type="coiled-coil region" evidence="1">
    <location>
        <begin position="38"/>
        <end position="100"/>
    </location>
</feature>
<proteinExistence type="predicted"/>